<comment type="caution">
    <text evidence="5">The sequence shown here is derived from an EMBL/GenBank/DDBJ whole genome shotgun (WGS) entry which is preliminary data.</text>
</comment>
<evidence type="ECO:0000256" key="3">
    <source>
        <dbReference type="ARBA" id="ARBA00023163"/>
    </source>
</evidence>
<dbReference type="AlphaFoldDB" id="A0A4R9KF62"/>
<keyword evidence="2" id="KW-0238">DNA-binding</keyword>
<dbReference type="RefSeq" id="WP_135647572.1">
    <property type="nucleotide sequence ID" value="NZ_RQGF01000005.1"/>
</dbReference>
<dbReference type="PROSITE" id="PS01124">
    <property type="entry name" value="HTH_ARAC_FAMILY_2"/>
    <property type="match status" value="1"/>
</dbReference>
<dbReference type="OrthoDB" id="183331at2"/>
<dbReference type="SUPFAM" id="SSF46689">
    <property type="entry name" value="Homeodomain-like"/>
    <property type="match status" value="2"/>
</dbReference>
<keyword evidence="6" id="KW-1185">Reference proteome</keyword>
<dbReference type="EMBL" id="RQGF01000005">
    <property type="protein sequence ID" value="TGL65711.1"/>
    <property type="molecule type" value="Genomic_DNA"/>
</dbReference>
<evidence type="ECO:0000256" key="2">
    <source>
        <dbReference type="ARBA" id="ARBA00023125"/>
    </source>
</evidence>
<keyword evidence="1" id="KW-0805">Transcription regulation</keyword>
<dbReference type="Proteomes" id="UP000297762">
    <property type="component" value="Unassembled WGS sequence"/>
</dbReference>
<feature type="domain" description="HTH araC/xylS-type" evidence="4">
    <location>
        <begin position="144"/>
        <end position="241"/>
    </location>
</feature>
<name>A0A4R9KF62_9LEPT</name>
<dbReference type="SMART" id="SM00342">
    <property type="entry name" value="HTH_ARAC"/>
    <property type="match status" value="1"/>
</dbReference>
<dbReference type="PANTHER" id="PTHR43280">
    <property type="entry name" value="ARAC-FAMILY TRANSCRIPTIONAL REGULATOR"/>
    <property type="match status" value="1"/>
</dbReference>
<dbReference type="Gene3D" id="1.10.10.60">
    <property type="entry name" value="Homeodomain-like"/>
    <property type="match status" value="1"/>
</dbReference>
<evidence type="ECO:0000256" key="1">
    <source>
        <dbReference type="ARBA" id="ARBA00023015"/>
    </source>
</evidence>
<proteinExistence type="predicted"/>
<evidence type="ECO:0000313" key="6">
    <source>
        <dbReference type="Proteomes" id="UP000297762"/>
    </source>
</evidence>
<dbReference type="InterPro" id="IPR018060">
    <property type="entry name" value="HTH_AraC"/>
</dbReference>
<dbReference type="GO" id="GO:0003700">
    <property type="term" value="F:DNA-binding transcription factor activity"/>
    <property type="evidence" value="ECO:0007669"/>
    <property type="project" value="InterPro"/>
</dbReference>
<dbReference type="InterPro" id="IPR009057">
    <property type="entry name" value="Homeodomain-like_sf"/>
</dbReference>
<evidence type="ECO:0000259" key="4">
    <source>
        <dbReference type="PROSITE" id="PS01124"/>
    </source>
</evidence>
<organism evidence="5 6">
    <name type="scientific">Leptospira sarikeiensis</name>
    <dbReference type="NCBI Taxonomy" id="2484943"/>
    <lineage>
        <taxon>Bacteria</taxon>
        <taxon>Pseudomonadati</taxon>
        <taxon>Spirochaetota</taxon>
        <taxon>Spirochaetia</taxon>
        <taxon>Leptospirales</taxon>
        <taxon>Leptospiraceae</taxon>
        <taxon>Leptospira</taxon>
    </lineage>
</organism>
<accession>A0A4R9KF62</accession>
<dbReference type="PANTHER" id="PTHR43280:SF31">
    <property type="entry name" value="TRANSCRIPTIONAL REGULATORY PROTEIN"/>
    <property type="match status" value="1"/>
</dbReference>
<reference evidence="5" key="1">
    <citation type="journal article" date="2019" name="PLoS Negl. Trop. Dis.">
        <title>Revisiting the worldwide diversity of Leptospira species in the environment.</title>
        <authorList>
            <person name="Vincent A.T."/>
            <person name="Schiettekatte O."/>
            <person name="Bourhy P."/>
            <person name="Veyrier F.J."/>
            <person name="Picardeau M."/>
        </authorList>
    </citation>
    <scope>NUCLEOTIDE SEQUENCE [LARGE SCALE GENOMIC DNA]</scope>
    <source>
        <strain evidence="5">201702455</strain>
    </source>
</reference>
<protein>
    <submittedName>
        <fullName evidence="5">AraC family transcriptional regulator</fullName>
    </submittedName>
</protein>
<gene>
    <name evidence="5" type="ORF">EHQ64_00660</name>
</gene>
<dbReference type="GO" id="GO:0043565">
    <property type="term" value="F:sequence-specific DNA binding"/>
    <property type="evidence" value="ECO:0007669"/>
    <property type="project" value="InterPro"/>
</dbReference>
<dbReference type="Pfam" id="PF12833">
    <property type="entry name" value="HTH_18"/>
    <property type="match status" value="1"/>
</dbReference>
<sequence>MKIFVWNSRSLLIGNIEELSFHSDRSCYLLSSLNSKNFEIRKENTSWESFHSVLIPKGLNIDLQGKDSLIAALSTDPKDLENWLGSPSSGSFLNIGELGEKFQSISNKLYQCSENPEEQKSYLYELDSLLPPKFVPNATDPRIYSVTKKISENLLENLSSSELAGLAGLSVSRLEHLFKELVGISITEFRNWQRLKNATLAISQGENLTDAAHAAGFYDSAHYANSFKKAYGFFPSVFLNSQTKLYLF</sequence>
<evidence type="ECO:0000313" key="5">
    <source>
        <dbReference type="EMBL" id="TGL65711.1"/>
    </source>
</evidence>
<keyword evidence="3" id="KW-0804">Transcription</keyword>